<evidence type="ECO:0000313" key="2">
    <source>
        <dbReference type="EMBL" id="SFS00240.1"/>
    </source>
</evidence>
<protein>
    <submittedName>
        <fullName evidence="2">Uncharacterized protein</fullName>
    </submittedName>
</protein>
<keyword evidence="3" id="KW-1185">Reference proteome</keyword>
<organism evidence="2 3">
    <name type="scientific">Halomicrobium zhouii</name>
    <dbReference type="NCBI Taxonomy" id="767519"/>
    <lineage>
        <taxon>Archaea</taxon>
        <taxon>Methanobacteriati</taxon>
        <taxon>Methanobacteriota</taxon>
        <taxon>Stenosarchaea group</taxon>
        <taxon>Halobacteria</taxon>
        <taxon>Halobacteriales</taxon>
        <taxon>Haloarculaceae</taxon>
        <taxon>Halomicrobium</taxon>
    </lineage>
</organism>
<sequence>MSQPASPQQRVDVETAVRNRSQYATALHRQDPDSDDVQPACPEADYREDAEWTDVPVAAYAGHYGMCGNPECFGGEWR</sequence>
<accession>A0A1I6LAG7</accession>
<feature type="region of interest" description="Disordered" evidence="1">
    <location>
        <begin position="1"/>
        <end position="39"/>
    </location>
</feature>
<evidence type="ECO:0000313" key="3">
    <source>
        <dbReference type="Proteomes" id="UP000199062"/>
    </source>
</evidence>
<dbReference type="Proteomes" id="UP000199062">
    <property type="component" value="Unassembled WGS sequence"/>
</dbReference>
<reference evidence="2 3" key="1">
    <citation type="submission" date="2016-10" db="EMBL/GenBank/DDBJ databases">
        <authorList>
            <person name="de Groot N.N."/>
        </authorList>
    </citation>
    <scope>NUCLEOTIDE SEQUENCE [LARGE SCALE GENOMIC DNA]</scope>
    <source>
        <strain evidence="2 3">CGMCC 1.10457</strain>
    </source>
</reference>
<gene>
    <name evidence="2" type="ORF">SAMN05216559_2331</name>
</gene>
<dbReference type="RefSeq" id="WP_089816689.1">
    <property type="nucleotide sequence ID" value="NZ_FOZK01000002.1"/>
</dbReference>
<dbReference type="AlphaFoldDB" id="A0A1I6LAG7"/>
<name>A0A1I6LAG7_9EURY</name>
<dbReference type="EMBL" id="FOZK01000002">
    <property type="protein sequence ID" value="SFS00240.1"/>
    <property type="molecule type" value="Genomic_DNA"/>
</dbReference>
<evidence type="ECO:0000256" key="1">
    <source>
        <dbReference type="SAM" id="MobiDB-lite"/>
    </source>
</evidence>
<dbReference type="OrthoDB" id="223671at2157"/>
<proteinExistence type="predicted"/>